<evidence type="ECO:0000259" key="5">
    <source>
        <dbReference type="Pfam" id="PF04542"/>
    </source>
</evidence>
<dbReference type="PANTHER" id="PTHR43133">
    <property type="entry name" value="RNA POLYMERASE ECF-TYPE SIGMA FACTO"/>
    <property type="match status" value="1"/>
</dbReference>
<comment type="similarity">
    <text evidence="1">Belongs to the sigma-70 factor family. ECF subfamily.</text>
</comment>
<dbReference type="Proteomes" id="UP000256763">
    <property type="component" value="Unassembled WGS sequence"/>
</dbReference>
<evidence type="ECO:0000313" key="8">
    <source>
        <dbReference type="Proteomes" id="UP000256763"/>
    </source>
</evidence>
<comment type="caution">
    <text evidence="7">The sequence shown here is derived from an EMBL/GenBank/DDBJ whole genome shotgun (WGS) entry which is preliminary data.</text>
</comment>
<dbReference type="InterPro" id="IPR014284">
    <property type="entry name" value="RNA_pol_sigma-70_dom"/>
</dbReference>
<dbReference type="SUPFAM" id="SSF88946">
    <property type="entry name" value="Sigma2 domain of RNA polymerase sigma factors"/>
    <property type="match status" value="1"/>
</dbReference>
<dbReference type="Gene3D" id="1.10.10.10">
    <property type="entry name" value="Winged helix-like DNA-binding domain superfamily/Winged helix DNA-binding domain"/>
    <property type="match status" value="1"/>
</dbReference>
<dbReference type="Pfam" id="PF08281">
    <property type="entry name" value="Sigma70_r4_2"/>
    <property type="match status" value="1"/>
</dbReference>
<protein>
    <submittedName>
        <fullName evidence="7">RNA polymerase subunit sigma</fullName>
    </submittedName>
</protein>
<proteinExistence type="inferred from homology"/>
<dbReference type="GO" id="GO:0016987">
    <property type="term" value="F:sigma factor activity"/>
    <property type="evidence" value="ECO:0007669"/>
    <property type="project" value="UniProtKB-KW"/>
</dbReference>
<evidence type="ECO:0000259" key="6">
    <source>
        <dbReference type="Pfam" id="PF08281"/>
    </source>
</evidence>
<dbReference type="InterPro" id="IPR013249">
    <property type="entry name" value="RNA_pol_sigma70_r4_t2"/>
</dbReference>
<evidence type="ECO:0000256" key="2">
    <source>
        <dbReference type="ARBA" id="ARBA00023015"/>
    </source>
</evidence>
<dbReference type="InterPro" id="IPR013325">
    <property type="entry name" value="RNA_pol_sigma_r2"/>
</dbReference>
<dbReference type="NCBIfam" id="TIGR02937">
    <property type="entry name" value="sigma70-ECF"/>
    <property type="match status" value="1"/>
</dbReference>
<keyword evidence="3" id="KW-0731">Sigma factor</keyword>
<accession>A0A3E0WNQ2</accession>
<evidence type="ECO:0000256" key="3">
    <source>
        <dbReference type="ARBA" id="ARBA00023082"/>
    </source>
</evidence>
<dbReference type="GO" id="GO:0003677">
    <property type="term" value="F:DNA binding"/>
    <property type="evidence" value="ECO:0007669"/>
    <property type="project" value="InterPro"/>
</dbReference>
<dbReference type="InterPro" id="IPR036388">
    <property type="entry name" value="WH-like_DNA-bd_sf"/>
</dbReference>
<feature type="domain" description="RNA polymerase sigma factor 70 region 4 type 2" evidence="6">
    <location>
        <begin position="108"/>
        <end position="159"/>
    </location>
</feature>
<sequence length="165" mass="18551">MPLVEPFVATLYRDHHTWLHRLLQRRLPCAETAADLVQDVFVRLLGRPALPAMDEPRAYLARIANGLAIDHRRRQAVERAWLETLAALPEAQAPSAEDSVLIIDALARVDALLDGLKPRVREVFLLSRLEGLSHPAIARQLQVSLSTVEKDMALALRHCYRVMLG</sequence>
<reference evidence="8" key="1">
    <citation type="submission" date="2017-05" db="EMBL/GenBank/DDBJ databases">
        <authorList>
            <person name="Sharma S."/>
            <person name="Sidhu C."/>
            <person name="Pinnaka A.K."/>
        </authorList>
    </citation>
    <scope>NUCLEOTIDE SEQUENCE [LARGE SCALE GENOMIC DNA]</scope>
    <source>
        <strain evidence="8">AK93</strain>
    </source>
</reference>
<dbReference type="RefSeq" id="WP_220348327.1">
    <property type="nucleotide sequence ID" value="NZ_NFZV01000015.1"/>
</dbReference>
<evidence type="ECO:0000256" key="1">
    <source>
        <dbReference type="ARBA" id="ARBA00010641"/>
    </source>
</evidence>
<keyword evidence="4" id="KW-0804">Transcription</keyword>
<keyword evidence="8" id="KW-1185">Reference proteome</keyword>
<dbReference type="InterPro" id="IPR039425">
    <property type="entry name" value="RNA_pol_sigma-70-like"/>
</dbReference>
<name>A0A3E0WNQ2_9GAMM</name>
<dbReference type="PANTHER" id="PTHR43133:SF63">
    <property type="entry name" value="RNA POLYMERASE SIGMA FACTOR FECI-RELATED"/>
    <property type="match status" value="1"/>
</dbReference>
<organism evidence="7 8">
    <name type="scientific">Alkalilimnicola ehrlichii</name>
    <dbReference type="NCBI Taxonomy" id="351052"/>
    <lineage>
        <taxon>Bacteria</taxon>
        <taxon>Pseudomonadati</taxon>
        <taxon>Pseudomonadota</taxon>
        <taxon>Gammaproteobacteria</taxon>
        <taxon>Chromatiales</taxon>
        <taxon>Ectothiorhodospiraceae</taxon>
        <taxon>Alkalilimnicola</taxon>
    </lineage>
</organism>
<dbReference type="EMBL" id="NFZW01000020">
    <property type="protein sequence ID" value="RFA33606.1"/>
    <property type="molecule type" value="Genomic_DNA"/>
</dbReference>
<gene>
    <name evidence="7" type="ORF">CAL65_17095</name>
</gene>
<dbReference type="SUPFAM" id="SSF88659">
    <property type="entry name" value="Sigma3 and sigma4 domains of RNA polymerase sigma factors"/>
    <property type="match status" value="1"/>
</dbReference>
<dbReference type="Pfam" id="PF04542">
    <property type="entry name" value="Sigma70_r2"/>
    <property type="match status" value="1"/>
</dbReference>
<feature type="domain" description="RNA polymerase sigma-70 region 2" evidence="5">
    <location>
        <begin position="11"/>
        <end position="76"/>
    </location>
</feature>
<evidence type="ECO:0000313" key="7">
    <source>
        <dbReference type="EMBL" id="RFA33606.1"/>
    </source>
</evidence>
<dbReference type="InterPro" id="IPR013324">
    <property type="entry name" value="RNA_pol_sigma_r3/r4-like"/>
</dbReference>
<evidence type="ECO:0000256" key="4">
    <source>
        <dbReference type="ARBA" id="ARBA00023163"/>
    </source>
</evidence>
<dbReference type="Gene3D" id="1.10.1740.10">
    <property type="match status" value="1"/>
</dbReference>
<dbReference type="AlphaFoldDB" id="A0A3E0WNQ2"/>
<dbReference type="GO" id="GO:0006352">
    <property type="term" value="P:DNA-templated transcription initiation"/>
    <property type="evidence" value="ECO:0007669"/>
    <property type="project" value="InterPro"/>
</dbReference>
<dbReference type="InterPro" id="IPR007627">
    <property type="entry name" value="RNA_pol_sigma70_r2"/>
</dbReference>
<keyword evidence="2" id="KW-0805">Transcription regulation</keyword>